<proteinExistence type="inferred from homology"/>
<comment type="similarity">
    <text evidence="2">Belongs to the ABC transporter superfamily.</text>
</comment>
<sequence>MSEPTREILLEAQNLNVGFQTPDGYRHIVSNFSLQLYKGETVAIVGESGSGKTVATRALLGLAGENAIVKADVLRYRQQDLRQASARDWRQLRGSRVGYVLQDALVSLDPLQPVRREITEALKAHLPLNKVQIESRIIELLTEVGVPQPEVRKDQYPGELSGGLRQRALIATALALHPPIIIADEPTTALDVLVQAQVLQVLQGLIAHGTSLILISHDLSVVARLADRILVMKGGEILESGPTSQVLGNPQHPYTQALIKAIPGPSTRGQRLSTTPAVFNASKPANTATQGDASTTVLEAQNLSKAYNAPDGQTIHALRQVSLQLRKGEVLGIVGASGSGKSTVARVLLGLTSHDEGAVLYRGAEWLKADQQEKRRVRGQIAMVYQDPYSSFDPRWTVKRILTDVLNLHGNGKARREDVLQLLHTVGLDERHLNAYPLHLSGGQRQRVAIARALAVNPEILILDEAVSALDVSIQAQILDLLADLKAQYDLSIIFISHDLGVIHHLADRVLVMKDGQIVEEGTADGIFNHPQHAYTQLLLAALPQLGATPLSDPAQRTPAQDHLKFAA</sequence>
<dbReference type="PROSITE" id="PS50893">
    <property type="entry name" value="ABC_TRANSPORTER_2"/>
    <property type="match status" value="2"/>
</dbReference>
<dbReference type="AlphaFoldDB" id="A0A4S8F0P8"/>
<keyword evidence="4" id="KW-1003">Cell membrane</keyword>
<comment type="subcellular location">
    <subcellularLocation>
        <location evidence="1">Cell inner membrane</location>
        <topology evidence="1">Peripheral membrane protein</topology>
    </subcellularLocation>
</comment>
<evidence type="ECO:0000256" key="7">
    <source>
        <dbReference type="ARBA" id="ARBA00023136"/>
    </source>
</evidence>
<evidence type="ECO:0000259" key="8">
    <source>
        <dbReference type="PROSITE" id="PS50893"/>
    </source>
</evidence>
<dbReference type="InterPro" id="IPR050388">
    <property type="entry name" value="ABC_Ni/Peptide_Import"/>
</dbReference>
<keyword evidence="5" id="KW-0547">Nucleotide-binding</keyword>
<dbReference type="GO" id="GO:0005886">
    <property type="term" value="C:plasma membrane"/>
    <property type="evidence" value="ECO:0007669"/>
    <property type="project" value="UniProtKB-SubCell"/>
</dbReference>
<evidence type="ECO:0000313" key="10">
    <source>
        <dbReference type="Proteomes" id="UP000308917"/>
    </source>
</evidence>
<evidence type="ECO:0000256" key="5">
    <source>
        <dbReference type="ARBA" id="ARBA00022741"/>
    </source>
</evidence>
<dbReference type="InterPro" id="IPR003439">
    <property type="entry name" value="ABC_transporter-like_ATP-bd"/>
</dbReference>
<dbReference type="SMART" id="SM00382">
    <property type="entry name" value="AAA"/>
    <property type="match status" value="2"/>
</dbReference>
<comment type="caution">
    <text evidence="9">The sequence shown here is derived from an EMBL/GenBank/DDBJ whole genome shotgun (WGS) entry which is preliminary data.</text>
</comment>
<organism evidence="9 10">
    <name type="scientific">Lampropedia puyangensis</name>
    <dbReference type="NCBI Taxonomy" id="1330072"/>
    <lineage>
        <taxon>Bacteria</taxon>
        <taxon>Pseudomonadati</taxon>
        <taxon>Pseudomonadota</taxon>
        <taxon>Betaproteobacteria</taxon>
        <taxon>Burkholderiales</taxon>
        <taxon>Comamonadaceae</taxon>
        <taxon>Lampropedia</taxon>
    </lineage>
</organism>
<evidence type="ECO:0000256" key="3">
    <source>
        <dbReference type="ARBA" id="ARBA00022448"/>
    </source>
</evidence>
<feature type="domain" description="ABC transporter" evidence="8">
    <location>
        <begin position="10"/>
        <end position="259"/>
    </location>
</feature>
<dbReference type="RefSeq" id="WP_136573962.1">
    <property type="nucleotide sequence ID" value="NZ_STFG01000013.1"/>
</dbReference>
<evidence type="ECO:0000256" key="2">
    <source>
        <dbReference type="ARBA" id="ARBA00005417"/>
    </source>
</evidence>
<keyword evidence="6 9" id="KW-0067">ATP-binding</keyword>
<dbReference type="GO" id="GO:0015833">
    <property type="term" value="P:peptide transport"/>
    <property type="evidence" value="ECO:0007669"/>
    <property type="project" value="InterPro"/>
</dbReference>
<dbReference type="PROSITE" id="PS00211">
    <property type="entry name" value="ABC_TRANSPORTER_1"/>
    <property type="match status" value="1"/>
</dbReference>
<evidence type="ECO:0000256" key="1">
    <source>
        <dbReference type="ARBA" id="ARBA00004417"/>
    </source>
</evidence>
<dbReference type="CDD" id="cd03257">
    <property type="entry name" value="ABC_NikE_OppD_transporters"/>
    <property type="match status" value="2"/>
</dbReference>
<dbReference type="EMBL" id="STFG01000013">
    <property type="protein sequence ID" value="THT99623.1"/>
    <property type="molecule type" value="Genomic_DNA"/>
</dbReference>
<dbReference type="Pfam" id="PF08352">
    <property type="entry name" value="oligo_HPY"/>
    <property type="match status" value="2"/>
</dbReference>
<dbReference type="InterPro" id="IPR013563">
    <property type="entry name" value="Oligopep_ABC_C"/>
</dbReference>
<keyword evidence="10" id="KW-1185">Reference proteome</keyword>
<accession>A0A4S8F0P8</accession>
<dbReference type="GO" id="GO:0016887">
    <property type="term" value="F:ATP hydrolysis activity"/>
    <property type="evidence" value="ECO:0007669"/>
    <property type="project" value="InterPro"/>
</dbReference>
<protein>
    <submittedName>
        <fullName evidence="9">ABC transporter ATP-binding protein</fullName>
    </submittedName>
</protein>
<feature type="domain" description="ABC transporter" evidence="8">
    <location>
        <begin position="298"/>
        <end position="540"/>
    </location>
</feature>
<evidence type="ECO:0000313" key="9">
    <source>
        <dbReference type="EMBL" id="THT99623.1"/>
    </source>
</evidence>
<dbReference type="NCBIfam" id="NF007739">
    <property type="entry name" value="PRK10419.1"/>
    <property type="match status" value="2"/>
</dbReference>
<dbReference type="InterPro" id="IPR003593">
    <property type="entry name" value="AAA+_ATPase"/>
</dbReference>
<dbReference type="GO" id="GO:0055085">
    <property type="term" value="P:transmembrane transport"/>
    <property type="evidence" value="ECO:0007669"/>
    <property type="project" value="UniProtKB-ARBA"/>
</dbReference>
<dbReference type="PANTHER" id="PTHR43297:SF2">
    <property type="entry name" value="DIPEPTIDE TRANSPORT ATP-BINDING PROTEIN DPPD"/>
    <property type="match status" value="1"/>
</dbReference>
<gene>
    <name evidence="9" type="ORF">E9531_11770</name>
</gene>
<dbReference type="OrthoDB" id="9802772at2"/>
<dbReference type="Proteomes" id="UP000308917">
    <property type="component" value="Unassembled WGS sequence"/>
</dbReference>
<dbReference type="Gene3D" id="3.40.50.300">
    <property type="entry name" value="P-loop containing nucleotide triphosphate hydrolases"/>
    <property type="match status" value="2"/>
</dbReference>
<dbReference type="InterPro" id="IPR027417">
    <property type="entry name" value="P-loop_NTPase"/>
</dbReference>
<dbReference type="FunFam" id="3.40.50.300:FF:000016">
    <property type="entry name" value="Oligopeptide ABC transporter ATP-binding component"/>
    <property type="match status" value="1"/>
</dbReference>
<dbReference type="Pfam" id="PF00005">
    <property type="entry name" value="ABC_tran"/>
    <property type="match status" value="2"/>
</dbReference>
<dbReference type="NCBIfam" id="NF008453">
    <property type="entry name" value="PRK11308.1"/>
    <property type="match status" value="2"/>
</dbReference>
<dbReference type="GO" id="GO:0005524">
    <property type="term" value="F:ATP binding"/>
    <property type="evidence" value="ECO:0007669"/>
    <property type="project" value="UniProtKB-KW"/>
</dbReference>
<dbReference type="SUPFAM" id="SSF52540">
    <property type="entry name" value="P-loop containing nucleoside triphosphate hydrolases"/>
    <property type="match status" value="2"/>
</dbReference>
<name>A0A4S8F0P8_9BURK</name>
<evidence type="ECO:0000256" key="6">
    <source>
        <dbReference type="ARBA" id="ARBA00022840"/>
    </source>
</evidence>
<dbReference type="PANTHER" id="PTHR43297">
    <property type="entry name" value="OLIGOPEPTIDE TRANSPORT ATP-BINDING PROTEIN APPD"/>
    <property type="match status" value="1"/>
</dbReference>
<evidence type="ECO:0000256" key="4">
    <source>
        <dbReference type="ARBA" id="ARBA00022475"/>
    </source>
</evidence>
<dbReference type="InterPro" id="IPR017871">
    <property type="entry name" value="ABC_transporter-like_CS"/>
</dbReference>
<reference evidence="9 10" key="1">
    <citation type="journal article" date="2015" name="Antonie Van Leeuwenhoek">
        <title>Lampropedia puyangensis sp. nov., isolated from symptomatic bark of Populus ? euramericana canker and emended description of Lampropedia hyalina (Ehrenberg 1832) Lee et al. 2004.</title>
        <authorList>
            <person name="Li Y."/>
            <person name="Wang T."/>
            <person name="Piao C.G."/>
            <person name="Wang L.F."/>
            <person name="Tian G.Z."/>
            <person name="Zhu T.H."/>
            <person name="Guo M.W."/>
        </authorList>
    </citation>
    <scope>NUCLEOTIDE SEQUENCE [LARGE SCALE GENOMIC DNA]</scope>
    <source>
        <strain evidence="9 10">2-bin</strain>
    </source>
</reference>
<keyword evidence="7" id="KW-0472">Membrane</keyword>
<keyword evidence="3" id="KW-0813">Transport</keyword>